<proteinExistence type="predicted"/>
<dbReference type="OrthoDB" id="408152at2759"/>
<reference evidence="1 2" key="1">
    <citation type="submission" date="2019-03" db="EMBL/GenBank/DDBJ databases">
        <title>Draft genome sequence of Xylaria hypoxylon DSM 108379, a ubiquitous saprotrophic-parasitic fungi on hardwood.</title>
        <authorList>
            <person name="Buettner E."/>
            <person name="Leonhardt S."/>
            <person name="Gebauer A.M."/>
            <person name="Liers C."/>
            <person name="Hofrichter M."/>
            <person name="Kellner H."/>
        </authorList>
    </citation>
    <scope>NUCLEOTIDE SEQUENCE [LARGE SCALE GENOMIC DNA]</scope>
    <source>
        <strain evidence="1 2">DSM 108379</strain>
    </source>
</reference>
<dbReference type="STRING" id="37992.A0A4Z0ZBI1"/>
<dbReference type="Proteomes" id="UP000297716">
    <property type="component" value="Unassembled WGS sequence"/>
</dbReference>
<protein>
    <submittedName>
        <fullName evidence="1">Uncharacterized protein</fullName>
    </submittedName>
</protein>
<dbReference type="Gene3D" id="3.40.50.300">
    <property type="entry name" value="P-loop containing nucleotide triphosphate hydrolases"/>
    <property type="match status" value="1"/>
</dbReference>
<keyword evidence="2" id="KW-1185">Reference proteome</keyword>
<evidence type="ECO:0000313" key="2">
    <source>
        <dbReference type="Proteomes" id="UP000297716"/>
    </source>
</evidence>
<dbReference type="PANTHER" id="PTHR36978">
    <property type="entry name" value="P-LOOP CONTAINING NUCLEOTIDE TRIPHOSPHATE HYDROLASE"/>
    <property type="match status" value="1"/>
</dbReference>
<dbReference type="PANTHER" id="PTHR36978:SF4">
    <property type="entry name" value="P-LOOP CONTAINING NUCLEOSIDE TRIPHOSPHATE HYDROLASE PROTEIN"/>
    <property type="match status" value="1"/>
</dbReference>
<evidence type="ECO:0000313" key="1">
    <source>
        <dbReference type="EMBL" id="TGJ88373.1"/>
    </source>
</evidence>
<accession>A0A4Z0ZBI1</accession>
<dbReference type="AlphaFoldDB" id="A0A4Z0ZBI1"/>
<comment type="caution">
    <text evidence="1">The sequence shown here is derived from an EMBL/GenBank/DDBJ whole genome shotgun (WGS) entry which is preliminary data.</text>
</comment>
<gene>
    <name evidence="1" type="ORF">E0Z10_g393</name>
</gene>
<name>A0A4Z0ZBI1_9PEZI</name>
<organism evidence="1 2">
    <name type="scientific">Xylaria hypoxylon</name>
    <dbReference type="NCBI Taxonomy" id="37992"/>
    <lineage>
        <taxon>Eukaryota</taxon>
        <taxon>Fungi</taxon>
        <taxon>Dikarya</taxon>
        <taxon>Ascomycota</taxon>
        <taxon>Pezizomycotina</taxon>
        <taxon>Sordariomycetes</taxon>
        <taxon>Xylariomycetidae</taxon>
        <taxon>Xylariales</taxon>
        <taxon>Xylariaceae</taxon>
        <taxon>Xylaria</taxon>
    </lineage>
</organism>
<dbReference type="InterPro" id="IPR040632">
    <property type="entry name" value="Sulfotransfer_4"/>
</dbReference>
<dbReference type="InterPro" id="IPR027417">
    <property type="entry name" value="P-loop_NTPase"/>
</dbReference>
<sequence length="278" mass="31052">MTDAMKAELFHEGTPYGRQEFDKWFADYDVIIEMPFFMLRSTLKAYPDAQFILTERDPEKWAKSYLNTIGVASTRFNQFPMSVFKHFDSFTSNMGTFGGQMVSYCTNGFGVSDKGHQALVENYKTYIADVKRLVPPERLEVFKLEDGFGWNELCPSIGMPIPNTPWPSLNTPEEFHSIIGPKIQKAVSKGMAGVTTIIAIAAIGFEPNAMFYHLIRHLSRLFVIIDWEPNCGQENGDEGDESNSRDGAITILNDGDGGVAARVLKPIEGAVVAMDIEL</sequence>
<dbReference type="SUPFAM" id="SSF52540">
    <property type="entry name" value="P-loop containing nucleoside triphosphate hydrolases"/>
    <property type="match status" value="1"/>
</dbReference>
<dbReference type="EMBL" id="SKBN01000003">
    <property type="protein sequence ID" value="TGJ88373.1"/>
    <property type="molecule type" value="Genomic_DNA"/>
</dbReference>
<dbReference type="Pfam" id="PF17784">
    <property type="entry name" value="Sulfotransfer_4"/>
    <property type="match status" value="1"/>
</dbReference>